<evidence type="ECO:0000256" key="4">
    <source>
        <dbReference type="ARBA" id="ARBA00023263"/>
    </source>
</evidence>
<dbReference type="AlphaFoldDB" id="A0AAJ1YBM1"/>
<evidence type="ECO:0000256" key="3">
    <source>
        <dbReference type="ARBA" id="ARBA00022729"/>
    </source>
</evidence>
<dbReference type="Gene3D" id="2.60.40.1090">
    <property type="entry name" value="Fimbrial-type adhesion domain"/>
    <property type="match status" value="1"/>
</dbReference>
<comment type="similarity">
    <text evidence="2">Belongs to the fimbrial protein family.</text>
</comment>
<dbReference type="InterPro" id="IPR050263">
    <property type="entry name" value="Bact_Fimbrial_Adh_Pro"/>
</dbReference>
<dbReference type="PANTHER" id="PTHR33420:SF3">
    <property type="entry name" value="FIMBRIAL SUBUNIT ELFA"/>
    <property type="match status" value="1"/>
</dbReference>
<dbReference type="Pfam" id="PF16970">
    <property type="entry name" value="FimA"/>
    <property type="match status" value="1"/>
</dbReference>
<accession>A0AAJ1YBM1</accession>
<dbReference type="SUPFAM" id="SSF49401">
    <property type="entry name" value="Bacterial adhesins"/>
    <property type="match status" value="1"/>
</dbReference>
<dbReference type="GO" id="GO:0043709">
    <property type="term" value="P:cell adhesion involved in single-species biofilm formation"/>
    <property type="evidence" value="ECO:0007669"/>
    <property type="project" value="TreeGrafter"/>
</dbReference>
<sequence>MKFYNTKTTLLAAVIGMTFAGSSMAADGTISIYGTITDNTCDISVENQGKNAVVVLPTISADSLSSVGATAGITPFSIALTNCTYSTLYSAGTFFEAGALVEQSSGRLNNASYGTATGVQIELLNDDMSIIKAGSSYLTQNLNYSGIYDGAVLNYFARYYANGAVTPGTVNTQVDYTIIYL</sequence>
<dbReference type="Proteomes" id="UP001224622">
    <property type="component" value="Unassembled WGS sequence"/>
</dbReference>
<evidence type="ECO:0000256" key="1">
    <source>
        <dbReference type="ARBA" id="ARBA00004561"/>
    </source>
</evidence>
<dbReference type="GO" id="GO:0009289">
    <property type="term" value="C:pilus"/>
    <property type="evidence" value="ECO:0007669"/>
    <property type="project" value="UniProtKB-SubCell"/>
</dbReference>
<keyword evidence="4" id="KW-0281">Fimbrium</keyword>
<evidence type="ECO:0000256" key="2">
    <source>
        <dbReference type="ARBA" id="ARBA00006671"/>
    </source>
</evidence>
<reference evidence="6" key="1">
    <citation type="submission" date="2023-08" db="EMBL/GenBank/DDBJ databases">
        <title>The Comparative Genomic Analysis of Yersiniaceae from Polar Regions.</title>
        <authorList>
            <person name="Goncharov A."/>
            <person name="Aslanov B."/>
            <person name="Kolodzhieva V."/>
            <person name="Azarov D."/>
            <person name="Mochov A."/>
            <person name="Lebedeva E."/>
        </authorList>
    </citation>
    <scope>NUCLEOTIDE SEQUENCE</scope>
    <source>
        <strain evidence="6">Vf</strain>
    </source>
</reference>
<dbReference type="PANTHER" id="PTHR33420">
    <property type="entry name" value="FIMBRIAL SUBUNIT ELFA-RELATED"/>
    <property type="match status" value="1"/>
</dbReference>
<keyword evidence="3 5" id="KW-0732">Signal</keyword>
<comment type="subcellular location">
    <subcellularLocation>
        <location evidence="1">Fimbrium</location>
    </subcellularLocation>
</comment>
<dbReference type="RefSeq" id="WP_024528839.1">
    <property type="nucleotide sequence ID" value="NZ_CAMKVM010000012.1"/>
</dbReference>
<evidence type="ECO:0000313" key="6">
    <source>
        <dbReference type="EMBL" id="MDQ9126646.1"/>
    </source>
</evidence>
<evidence type="ECO:0000313" key="7">
    <source>
        <dbReference type="Proteomes" id="UP001224622"/>
    </source>
</evidence>
<proteinExistence type="inferred from homology"/>
<feature type="chain" id="PRO_5042557382" evidence="5">
    <location>
        <begin position="26"/>
        <end position="181"/>
    </location>
</feature>
<dbReference type="EMBL" id="JAVIGA010000007">
    <property type="protein sequence ID" value="MDQ9126646.1"/>
    <property type="molecule type" value="Genomic_DNA"/>
</dbReference>
<dbReference type="InterPro" id="IPR039458">
    <property type="entry name" value="FimA-like"/>
</dbReference>
<feature type="signal peptide" evidence="5">
    <location>
        <begin position="1"/>
        <end position="25"/>
    </location>
</feature>
<gene>
    <name evidence="6" type="ORF">RDT67_09410</name>
</gene>
<dbReference type="InterPro" id="IPR008966">
    <property type="entry name" value="Adhesion_dom_sf"/>
</dbReference>
<evidence type="ECO:0000256" key="5">
    <source>
        <dbReference type="SAM" id="SignalP"/>
    </source>
</evidence>
<organism evidence="6 7">
    <name type="scientific">Serratia fonticola</name>
    <dbReference type="NCBI Taxonomy" id="47917"/>
    <lineage>
        <taxon>Bacteria</taxon>
        <taxon>Pseudomonadati</taxon>
        <taxon>Pseudomonadota</taxon>
        <taxon>Gammaproteobacteria</taxon>
        <taxon>Enterobacterales</taxon>
        <taxon>Yersiniaceae</taxon>
        <taxon>Serratia</taxon>
    </lineage>
</organism>
<dbReference type="InterPro" id="IPR036937">
    <property type="entry name" value="Adhesion_dom_fimbrial_sf"/>
</dbReference>
<comment type="caution">
    <text evidence="6">The sequence shown here is derived from an EMBL/GenBank/DDBJ whole genome shotgun (WGS) entry which is preliminary data.</text>
</comment>
<name>A0AAJ1YBM1_SERFO</name>
<protein>
    <submittedName>
        <fullName evidence="6">Fimbrial protein</fullName>
    </submittedName>
</protein>